<sequence length="134" mass="14686">MPALTPAKDLDARLRADVRRVSTLLGESLVRQQGPELLELVEQVRLLTKESKEAARGGGEAPGPWTGRDVAEQVRELLAGLPIGQATDLVRAFAFYFHLANAAEQVHRVRGLRTRPEEDGWLARAVREIAGRAG</sequence>
<dbReference type="SUPFAM" id="SSF51621">
    <property type="entry name" value="Phosphoenolpyruvate/pyruvate domain"/>
    <property type="match status" value="1"/>
</dbReference>
<proteinExistence type="predicted"/>
<evidence type="ECO:0000256" key="1">
    <source>
        <dbReference type="ARBA" id="ARBA00003670"/>
    </source>
</evidence>
<dbReference type="InterPro" id="IPR021135">
    <property type="entry name" value="PEP_COase"/>
</dbReference>
<dbReference type="Proteomes" id="UP000523795">
    <property type="component" value="Unassembled WGS sequence"/>
</dbReference>
<comment type="caution">
    <text evidence="3">The sequence shown here is derived from an EMBL/GenBank/DDBJ whole genome shotgun (WGS) entry which is preliminary data.</text>
</comment>
<gene>
    <name evidence="3" type="ORF">HER39_03655</name>
</gene>
<dbReference type="InterPro" id="IPR015813">
    <property type="entry name" value="Pyrv/PenolPyrv_kinase-like_dom"/>
</dbReference>
<evidence type="ECO:0000313" key="3">
    <source>
        <dbReference type="EMBL" id="NKX49687.1"/>
    </source>
</evidence>
<organism evidence="3 4">
    <name type="scientific">Arthrobacter deserti</name>
    <dbReference type="NCBI Taxonomy" id="1742687"/>
    <lineage>
        <taxon>Bacteria</taxon>
        <taxon>Bacillati</taxon>
        <taxon>Actinomycetota</taxon>
        <taxon>Actinomycetes</taxon>
        <taxon>Micrococcales</taxon>
        <taxon>Micrococcaceae</taxon>
        <taxon>Arthrobacter</taxon>
    </lineage>
</organism>
<accession>A0ABX1JK38</accession>
<evidence type="ECO:0000313" key="4">
    <source>
        <dbReference type="Proteomes" id="UP000523795"/>
    </source>
</evidence>
<feature type="non-terminal residue" evidence="3">
    <location>
        <position position="134"/>
    </location>
</feature>
<protein>
    <recommendedName>
        <fullName evidence="2">Phosphoenolpyruvate carboxylase</fullName>
    </recommendedName>
</protein>
<comment type="function">
    <text evidence="1">Forms oxaloacetate, a four-carbon dicarboxylic acid source for the tricarboxylic acid cycle.</text>
</comment>
<keyword evidence="4" id="KW-1185">Reference proteome</keyword>
<reference evidence="3 4" key="1">
    <citation type="submission" date="2020-04" db="EMBL/GenBank/DDBJ databases">
        <authorList>
            <person name="Liu S."/>
        </authorList>
    </citation>
    <scope>NUCLEOTIDE SEQUENCE [LARGE SCALE GENOMIC DNA]</scope>
    <source>
        <strain evidence="3 4">CGMCC 1.15091</strain>
    </source>
</reference>
<dbReference type="EMBL" id="JAAZSR010000031">
    <property type="protein sequence ID" value="NKX49687.1"/>
    <property type="molecule type" value="Genomic_DNA"/>
</dbReference>
<evidence type="ECO:0000256" key="2">
    <source>
        <dbReference type="ARBA" id="ARBA00022419"/>
    </source>
</evidence>
<name>A0ABX1JK38_9MICC</name>
<dbReference type="Pfam" id="PF00311">
    <property type="entry name" value="PEPcase"/>
    <property type="match status" value="1"/>
</dbReference>